<reference evidence="2" key="1">
    <citation type="submission" date="2021-03" db="EMBL/GenBank/DDBJ databases">
        <title>Roseibium sp. CAU 1637 isolated from Incheon.</title>
        <authorList>
            <person name="Kim W."/>
        </authorList>
    </citation>
    <scope>NUCLEOTIDE SEQUENCE</scope>
    <source>
        <strain evidence="2">CAU 1637</strain>
    </source>
</reference>
<keyword evidence="3" id="KW-1185">Reference proteome</keyword>
<sequence length="393" mass="43606">MSSDINILLRSMRQLVPNPETSAILSTLGVSYWAYDPIAQELCWQRTDVTSVRGYRVAKFTIQQALQFYAQPDRKRFMQLISDAVQNGLSSPIQVTMKTEAGTASFELVAALVSDKKAPLVVGLMKECRANSPSAFELPNFLKGLSHVFVSSPTAVLMTDSKGVIRFANQAFLRSFAIKNAKHIIGRDVRTIPNHLGKRLVVSFSDLLENKKEIQGSMQLPQAAGQAQELQFRLHPLELSHPHGGCIFVGEANRQPEGIDATNVLDAVPTPILVADLGSRRIIYANKAGRGELGLSATQIGTERLSDKLMSAADVRDLTEVLESVGWDAGRVWQVESHIGLKRHYRIRSCFIGERTNQQIVLEFLPVRKAKDKPANEKAQNFFTRLLDLNLTN</sequence>
<proteinExistence type="predicted"/>
<gene>
    <name evidence="2" type="ORF">J0X15_06070</name>
</gene>
<dbReference type="SUPFAM" id="SSF55785">
    <property type="entry name" value="PYP-like sensor domain (PAS domain)"/>
    <property type="match status" value="1"/>
</dbReference>
<name>A0A939ENT1_9HYPH</name>
<protein>
    <submittedName>
        <fullName evidence="2">PAS domain-containing protein</fullName>
    </submittedName>
</protein>
<dbReference type="Pfam" id="PF13188">
    <property type="entry name" value="PAS_8"/>
    <property type="match status" value="2"/>
</dbReference>
<evidence type="ECO:0000313" key="3">
    <source>
        <dbReference type="Proteomes" id="UP000664779"/>
    </source>
</evidence>
<dbReference type="Proteomes" id="UP000664779">
    <property type="component" value="Unassembled WGS sequence"/>
</dbReference>
<evidence type="ECO:0000313" key="2">
    <source>
        <dbReference type="EMBL" id="MBO0344778.1"/>
    </source>
</evidence>
<dbReference type="RefSeq" id="WP_206938941.1">
    <property type="nucleotide sequence ID" value="NZ_JAFLNF010000002.1"/>
</dbReference>
<accession>A0A939ENT1</accession>
<evidence type="ECO:0000259" key="1">
    <source>
        <dbReference type="Pfam" id="PF13188"/>
    </source>
</evidence>
<dbReference type="AlphaFoldDB" id="A0A939ENT1"/>
<dbReference type="Gene3D" id="3.30.450.20">
    <property type="entry name" value="PAS domain"/>
    <property type="match status" value="1"/>
</dbReference>
<dbReference type="EMBL" id="JAFLNF010000002">
    <property type="protein sequence ID" value="MBO0344778.1"/>
    <property type="molecule type" value="Genomic_DNA"/>
</dbReference>
<feature type="domain" description="PAS" evidence="1">
    <location>
        <begin position="147"/>
        <end position="192"/>
    </location>
</feature>
<comment type="caution">
    <text evidence="2">The sequence shown here is derived from an EMBL/GenBank/DDBJ whole genome shotgun (WGS) entry which is preliminary data.</text>
</comment>
<dbReference type="InterPro" id="IPR000014">
    <property type="entry name" value="PAS"/>
</dbReference>
<feature type="domain" description="PAS" evidence="1">
    <location>
        <begin position="263"/>
        <end position="300"/>
    </location>
</feature>
<organism evidence="2 3">
    <name type="scientific">Roseibium limicola</name>
    <dbReference type="NCBI Taxonomy" id="2816037"/>
    <lineage>
        <taxon>Bacteria</taxon>
        <taxon>Pseudomonadati</taxon>
        <taxon>Pseudomonadota</taxon>
        <taxon>Alphaproteobacteria</taxon>
        <taxon>Hyphomicrobiales</taxon>
        <taxon>Stappiaceae</taxon>
        <taxon>Roseibium</taxon>
    </lineage>
</organism>
<dbReference type="InterPro" id="IPR035965">
    <property type="entry name" value="PAS-like_dom_sf"/>
</dbReference>